<feature type="non-terminal residue" evidence="3">
    <location>
        <position position="1"/>
    </location>
</feature>
<dbReference type="Gene3D" id="3.30.40.10">
    <property type="entry name" value="Zinc/RING finger domain, C3HC4 (zinc finger)"/>
    <property type="match status" value="1"/>
</dbReference>
<dbReference type="SUPFAM" id="SSF57850">
    <property type="entry name" value="RING/U-box"/>
    <property type="match status" value="1"/>
</dbReference>
<accession>A0A7C8MJM8</accession>
<dbReference type="EMBL" id="JAADJZ010000002">
    <property type="protein sequence ID" value="KAF2877203.1"/>
    <property type="molecule type" value="Genomic_DNA"/>
</dbReference>
<sequence>APYERPSLLRYIDSHLLRAVHLYNKPPDPTAVCPICHIQHNHAPVPTSFLPLVPCGHWVHYRCLVARMSQTIDAAKDKCPVCTTPLVLWDGISALTLATRTGLTLPVGQWNAHHAYRDAATGLWCDSDATEYAADCAVIEATMARCFYAHAHPAAPRCVDGSPRLAAVYYDVLGDLALIQRPRGVWLRWRTYSGFLLFGMLIGLKLRRWLGERQTLVVGTEGWKDFEAGMGALQMRIIAEVEG</sequence>
<dbReference type="PROSITE" id="PS50089">
    <property type="entry name" value="ZF_RING_2"/>
    <property type="match status" value="1"/>
</dbReference>
<evidence type="ECO:0000313" key="3">
    <source>
        <dbReference type="EMBL" id="KAF2877203.1"/>
    </source>
</evidence>
<dbReference type="Proteomes" id="UP000481861">
    <property type="component" value="Unassembled WGS sequence"/>
</dbReference>
<proteinExistence type="predicted"/>
<keyword evidence="1" id="KW-0862">Zinc</keyword>
<dbReference type="SMART" id="SM00184">
    <property type="entry name" value="RING"/>
    <property type="match status" value="1"/>
</dbReference>
<dbReference type="GO" id="GO:0008270">
    <property type="term" value="F:zinc ion binding"/>
    <property type="evidence" value="ECO:0007669"/>
    <property type="project" value="UniProtKB-KW"/>
</dbReference>
<dbReference type="OrthoDB" id="3793888at2759"/>
<feature type="non-terminal residue" evidence="3">
    <location>
        <position position="243"/>
    </location>
</feature>
<keyword evidence="1" id="KW-0863">Zinc-finger</keyword>
<comment type="caution">
    <text evidence="3">The sequence shown here is derived from an EMBL/GenBank/DDBJ whole genome shotgun (WGS) entry which is preliminary data.</text>
</comment>
<dbReference type="AlphaFoldDB" id="A0A7C8MJM8"/>
<dbReference type="InterPro" id="IPR013083">
    <property type="entry name" value="Znf_RING/FYVE/PHD"/>
</dbReference>
<reference evidence="3 4" key="1">
    <citation type="submission" date="2020-01" db="EMBL/GenBank/DDBJ databases">
        <authorList>
            <consortium name="DOE Joint Genome Institute"/>
            <person name="Haridas S."/>
            <person name="Albert R."/>
            <person name="Binder M."/>
            <person name="Bloem J."/>
            <person name="Labutti K."/>
            <person name="Salamov A."/>
            <person name="Andreopoulos B."/>
            <person name="Baker S.E."/>
            <person name="Barry K."/>
            <person name="Bills G."/>
            <person name="Bluhm B.H."/>
            <person name="Cannon C."/>
            <person name="Castanera R."/>
            <person name="Culley D.E."/>
            <person name="Daum C."/>
            <person name="Ezra D."/>
            <person name="Gonzalez J.B."/>
            <person name="Henrissat B."/>
            <person name="Kuo A."/>
            <person name="Liang C."/>
            <person name="Lipzen A."/>
            <person name="Lutzoni F."/>
            <person name="Magnuson J."/>
            <person name="Mondo S."/>
            <person name="Nolan M."/>
            <person name="Ohm R."/>
            <person name="Pangilinan J."/>
            <person name="Park H.-J.H."/>
            <person name="Ramirez L."/>
            <person name="Alfaro M."/>
            <person name="Sun H."/>
            <person name="Tritt A."/>
            <person name="Yoshinaga Y."/>
            <person name="Zwiers L.-H.L."/>
            <person name="Turgeon B.G."/>
            <person name="Goodwin S.B."/>
            <person name="Spatafora J.W."/>
            <person name="Crous P.W."/>
            <person name="Grigoriev I.V."/>
        </authorList>
    </citation>
    <scope>NUCLEOTIDE SEQUENCE [LARGE SCALE GENOMIC DNA]</scope>
    <source>
        <strain evidence="3 4">CBS 611.86</strain>
    </source>
</reference>
<feature type="domain" description="RING-type" evidence="2">
    <location>
        <begin position="33"/>
        <end position="83"/>
    </location>
</feature>
<evidence type="ECO:0000313" key="4">
    <source>
        <dbReference type="Proteomes" id="UP000481861"/>
    </source>
</evidence>
<keyword evidence="1" id="KW-0479">Metal-binding</keyword>
<evidence type="ECO:0000259" key="2">
    <source>
        <dbReference type="PROSITE" id="PS50089"/>
    </source>
</evidence>
<evidence type="ECO:0000256" key="1">
    <source>
        <dbReference type="PROSITE-ProRule" id="PRU00175"/>
    </source>
</evidence>
<organism evidence="3 4">
    <name type="scientific">Massariosphaeria phaeospora</name>
    <dbReference type="NCBI Taxonomy" id="100035"/>
    <lineage>
        <taxon>Eukaryota</taxon>
        <taxon>Fungi</taxon>
        <taxon>Dikarya</taxon>
        <taxon>Ascomycota</taxon>
        <taxon>Pezizomycotina</taxon>
        <taxon>Dothideomycetes</taxon>
        <taxon>Pleosporomycetidae</taxon>
        <taxon>Pleosporales</taxon>
        <taxon>Pleosporales incertae sedis</taxon>
        <taxon>Massariosphaeria</taxon>
    </lineage>
</organism>
<dbReference type="InterPro" id="IPR001841">
    <property type="entry name" value="Znf_RING"/>
</dbReference>
<protein>
    <recommendedName>
        <fullName evidence="2">RING-type domain-containing protein</fullName>
    </recommendedName>
</protein>
<name>A0A7C8MJM8_9PLEO</name>
<keyword evidence="4" id="KW-1185">Reference proteome</keyword>
<gene>
    <name evidence="3" type="ORF">BDV95DRAFT_461360</name>
</gene>